<sequence length="258" mass="29789">MIRRYSARDIEKWADYSGDRNKVHFDKAFAIKNGLKDIIVQGMLTLLDAKVMITPWLKTHSSLDFYIKNPVSMNTDVQFTLKEGENKQTLTIAESQNPEAVCVTATLLAQKPPNLPKSATRIPISDEFIQMHLESLKSHYPHISHNWLLMDTLLFSICFNQRKDDYFHQQALKISKHHRYDNITTYHVAQKLFISEQLIVGGDINFSEISFFIEDKDIYIDNDSAYNIFNIHAVQQGTIIFQSSIGCMTKASRRELEI</sequence>
<dbReference type="SUPFAM" id="SSF54637">
    <property type="entry name" value="Thioesterase/thiol ester dehydrase-isomerase"/>
    <property type="match status" value="1"/>
</dbReference>
<gene>
    <name evidence="2" type="ORF">AAEY27_21395</name>
</gene>
<evidence type="ECO:0000313" key="2">
    <source>
        <dbReference type="EMBL" id="WZV98147.1"/>
    </source>
</evidence>
<dbReference type="Gene3D" id="3.10.129.10">
    <property type="entry name" value="Hotdog Thioesterase"/>
    <property type="match status" value="1"/>
</dbReference>
<feature type="domain" description="MaoC-like" evidence="1">
    <location>
        <begin position="7"/>
        <end position="88"/>
    </location>
</feature>
<name>A0ABZ3B5M4_9ENTR</name>
<accession>A0ABZ3B5M4</accession>
<evidence type="ECO:0000259" key="1">
    <source>
        <dbReference type="Pfam" id="PF01575"/>
    </source>
</evidence>
<dbReference type="Proteomes" id="UP001466893">
    <property type="component" value="Chromosome"/>
</dbReference>
<reference evidence="2 3" key="1">
    <citation type="submission" date="2024-04" db="EMBL/GenBank/DDBJ databases">
        <title>Kosakonia calanthae sp. nov., a halophilic bacterium isolated from leaves of Calanthe tiplacata.</title>
        <authorList>
            <person name="Wu P."/>
        </authorList>
    </citation>
    <scope>NUCLEOTIDE SEQUENCE [LARGE SCALE GENOMIC DNA]</scope>
    <source>
        <strain evidence="2 3">BYX6</strain>
    </source>
</reference>
<dbReference type="InterPro" id="IPR002539">
    <property type="entry name" value="MaoC-like_dom"/>
</dbReference>
<dbReference type="EMBL" id="CP151800">
    <property type="protein sequence ID" value="WZV98147.1"/>
    <property type="molecule type" value="Genomic_DNA"/>
</dbReference>
<proteinExistence type="predicted"/>
<dbReference type="InterPro" id="IPR029069">
    <property type="entry name" value="HotDog_dom_sf"/>
</dbReference>
<evidence type="ECO:0000313" key="3">
    <source>
        <dbReference type="Proteomes" id="UP001466893"/>
    </source>
</evidence>
<protein>
    <submittedName>
        <fullName evidence="2">MaoC/PaaZ C-terminal domain-containing protein</fullName>
    </submittedName>
</protein>
<dbReference type="Pfam" id="PF01575">
    <property type="entry name" value="MaoC_dehydratas"/>
    <property type="match status" value="1"/>
</dbReference>
<dbReference type="RefSeq" id="WP_342322768.1">
    <property type="nucleotide sequence ID" value="NZ_CP151800.1"/>
</dbReference>
<organism evidence="2 3">
    <name type="scientific">Kosakonia calanthes</name>
    <dbReference type="NCBI Taxonomy" id="3139408"/>
    <lineage>
        <taxon>Bacteria</taxon>
        <taxon>Pseudomonadati</taxon>
        <taxon>Pseudomonadota</taxon>
        <taxon>Gammaproteobacteria</taxon>
        <taxon>Enterobacterales</taxon>
        <taxon>Enterobacteriaceae</taxon>
        <taxon>Kosakonia</taxon>
    </lineage>
</organism>
<keyword evidence="3" id="KW-1185">Reference proteome</keyword>